<keyword evidence="6" id="KW-1185">Reference proteome</keyword>
<name>A0A5E4M0B1_9HEMI</name>
<organism evidence="5 6">
    <name type="scientific">Cinara cedri</name>
    <dbReference type="NCBI Taxonomy" id="506608"/>
    <lineage>
        <taxon>Eukaryota</taxon>
        <taxon>Metazoa</taxon>
        <taxon>Ecdysozoa</taxon>
        <taxon>Arthropoda</taxon>
        <taxon>Hexapoda</taxon>
        <taxon>Insecta</taxon>
        <taxon>Pterygota</taxon>
        <taxon>Neoptera</taxon>
        <taxon>Paraneoptera</taxon>
        <taxon>Hemiptera</taxon>
        <taxon>Sternorrhyncha</taxon>
        <taxon>Aphidomorpha</taxon>
        <taxon>Aphidoidea</taxon>
        <taxon>Aphididae</taxon>
        <taxon>Lachninae</taxon>
        <taxon>Cinara</taxon>
    </lineage>
</organism>
<gene>
    <name evidence="5" type="ORF">CINCED_3A007918</name>
</gene>
<comment type="catalytic activity">
    <reaction evidence="4">
        <text>glutathione = L-cysteinylglycine + 5-oxo-L-proline</text>
        <dbReference type="Rhea" id="RHEA:47724"/>
        <dbReference type="ChEBI" id="CHEBI:57925"/>
        <dbReference type="ChEBI" id="CHEBI:58402"/>
        <dbReference type="ChEBI" id="CHEBI:61694"/>
        <dbReference type="EC" id="4.3.2.7"/>
    </reaction>
</comment>
<keyword evidence="5" id="KW-0808">Transferase</keyword>
<dbReference type="PANTHER" id="PTHR12192">
    <property type="entry name" value="CATION TRANSPORT PROTEIN CHAC-RELATED"/>
    <property type="match status" value="1"/>
</dbReference>
<evidence type="ECO:0000256" key="2">
    <source>
        <dbReference type="ARBA" id="ARBA00012344"/>
    </source>
</evidence>
<evidence type="ECO:0000313" key="6">
    <source>
        <dbReference type="Proteomes" id="UP000325440"/>
    </source>
</evidence>
<dbReference type="Proteomes" id="UP000325440">
    <property type="component" value="Unassembled WGS sequence"/>
</dbReference>
<dbReference type="GO" id="GO:0006751">
    <property type="term" value="P:glutathione catabolic process"/>
    <property type="evidence" value="ECO:0007669"/>
    <property type="project" value="InterPro"/>
</dbReference>
<evidence type="ECO:0000313" key="5">
    <source>
        <dbReference type="EMBL" id="VVC24391.1"/>
    </source>
</evidence>
<protein>
    <recommendedName>
        <fullName evidence="2">glutathione-specific gamma-glutamylcyclotransferase</fullName>
        <ecNumber evidence="2">4.3.2.7</ecNumber>
    </recommendedName>
</protein>
<dbReference type="InterPro" id="IPR006840">
    <property type="entry name" value="ChaC"/>
</dbReference>
<dbReference type="Pfam" id="PF04752">
    <property type="entry name" value="ChaC"/>
    <property type="match status" value="1"/>
</dbReference>
<reference evidence="5 6" key="1">
    <citation type="submission" date="2019-08" db="EMBL/GenBank/DDBJ databases">
        <authorList>
            <person name="Alioto T."/>
            <person name="Alioto T."/>
            <person name="Gomez Garrido J."/>
        </authorList>
    </citation>
    <scope>NUCLEOTIDE SEQUENCE [LARGE SCALE GENOMIC DNA]</scope>
</reference>
<dbReference type="SUPFAM" id="SSF110857">
    <property type="entry name" value="Gamma-glutamyl cyclotransferase-like"/>
    <property type="match status" value="1"/>
</dbReference>
<dbReference type="Gene3D" id="3.10.490.10">
    <property type="entry name" value="Gamma-glutamyl cyclotransferase-like"/>
    <property type="match status" value="1"/>
</dbReference>
<dbReference type="InterPro" id="IPR013024">
    <property type="entry name" value="GGCT-like"/>
</dbReference>
<dbReference type="GO" id="GO:0016740">
    <property type="term" value="F:transferase activity"/>
    <property type="evidence" value="ECO:0007669"/>
    <property type="project" value="UniProtKB-KW"/>
</dbReference>
<dbReference type="GO" id="GO:0005737">
    <property type="term" value="C:cytoplasm"/>
    <property type="evidence" value="ECO:0007669"/>
    <property type="project" value="TreeGrafter"/>
</dbReference>
<dbReference type="OrthoDB" id="1933483at2759"/>
<accession>A0A5E4M0B1</accession>
<dbReference type="CDD" id="cd06661">
    <property type="entry name" value="GGCT_like"/>
    <property type="match status" value="1"/>
</dbReference>
<dbReference type="EMBL" id="CABPRJ010000002">
    <property type="protein sequence ID" value="VVC24391.1"/>
    <property type="molecule type" value="Genomic_DNA"/>
</dbReference>
<proteinExistence type="inferred from homology"/>
<evidence type="ECO:0000256" key="1">
    <source>
        <dbReference type="ARBA" id="ARBA00009662"/>
    </source>
</evidence>
<dbReference type="GO" id="GO:0061928">
    <property type="term" value="F:glutathione specific gamma-glutamylcyclotransferase activity"/>
    <property type="evidence" value="ECO:0007669"/>
    <property type="project" value="UniProtKB-EC"/>
</dbReference>
<evidence type="ECO:0000256" key="3">
    <source>
        <dbReference type="ARBA" id="ARBA00023239"/>
    </source>
</evidence>
<sequence length="223" mass="24932">MTAAAAAAAEVEAQSTEYWVFGYGSLCWNPGFEYTDSIIGYVQGFSRKFWQGNVAHRGTKEKPGRVATLIEDPQGFVWGKAFLLPDETAFRYLEMREVYLGGYEVHKVDVLSDDISRSVNATMYVATPNNIHWLGEVPIDQLATQVATCSGSAGHNAEYVILLARWERQYAPDHRIDAELAELEGLVNERLRERGLRPDDVLVGNRPTFSSMVPGKTLRCLNI</sequence>
<evidence type="ECO:0000256" key="4">
    <source>
        <dbReference type="ARBA" id="ARBA00048073"/>
    </source>
</evidence>
<dbReference type="EC" id="4.3.2.7" evidence="2"/>
<dbReference type="AlphaFoldDB" id="A0A5E4M0B1"/>
<dbReference type="InterPro" id="IPR036568">
    <property type="entry name" value="GGCT-like_sf"/>
</dbReference>
<keyword evidence="3" id="KW-0456">Lyase</keyword>
<comment type="similarity">
    <text evidence="1">Belongs to the gamma-glutamylcyclotransferase family. ChaC subfamily.</text>
</comment>
<dbReference type="PANTHER" id="PTHR12192:SF26">
    <property type="entry name" value="GLUTATHIONE-SPECIFIC GAMMA-GLUTAMYLCYCLOTRANSFERASE 1"/>
    <property type="match status" value="1"/>
</dbReference>